<dbReference type="Proteomes" id="UP000886198">
    <property type="component" value="Unassembled WGS sequence"/>
</dbReference>
<comment type="caution">
    <text evidence="1">The sequence shown here is derived from an EMBL/GenBank/DDBJ whole genome shotgun (WGS) entry which is preliminary data.</text>
</comment>
<dbReference type="AlphaFoldDB" id="A0A7C1GP45"/>
<name>A0A7C1GP45_9BACT</name>
<dbReference type="CDD" id="cd13585">
    <property type="entry name" value="PBP2_TMBP_like"/>
    <property type="match status" value="1"/>
</dbReference>
<dbReference type="Gene3D" id="3.40.190.10">
    <property type="entry name" value="Periplasmic binding protein-like II"/>
    <property type="match status" value="1"/>
</dbReference>
<gene>
    <name evidence="1" type="ORF">ENN47_00340</name>
</gene>
<dbReference type="Pfam" id="PF01547">
    <property type="entry name" value="SBP_bac_1"/>
    <property type="match status" value="1"/>
</dbReference>
<reference evidence="1" key="1">
    <citation type="journal article" date="2020" name="mSystems">
        <title>Genome- and Community-Level Interaction Insights into Carbon Utilization and Element Cycling Functions of Hydrothermarchaeota in Hydrothermal Sediment.</title>
        <authorList>
            <person name="Zhou Z."/>
            <person name="Liu Y."/>
            <person name="Xu W."/>
            <person name="Pan J."/>
            <person name="Luo Z.H."/>
            <person name="Li M."/>
        </authorList>
    </citation>
    <scope>NUCLEOTIDE SEQUENCE [LARGE SCALE GENOMIC DNA]</scope>
    <source>
        <strain evidence="1">SpSt-1179</strain>
    </source>
</reference>
<dbReference type="InterPro" id="IPR006059">
    <property type="entry name" value="SBP"/>
</dbReference>
<dbReference type="EMBL" id="DSBT01000013">
    <property type="protein sequence ID" value="HDP76639.1"/>
    <property type="molecule type" value="Genomic_DNA"/>
</dbReference>
<dbReference type="SUPFAM" id="SSF53850">
    <property type="entry name" value="Periplasmic binding protein-like II"/>
    <property type="match status" value="1"/>
</dbReference>
<dbReference type="PANTHER" id="PTHR43649">
    <property type="entry name" value="ARABINOSE-BINDING PROTEIN-RELATED"/>
    <property type="match status" value="1"/>
</dbReference>
<sequence length="417" mass="47861">MKKISVVSLLLIITAAVFAVTLDFYCLAWQPAAVDKIYDLVDIWNMENPDIQVNIIWGTWESSDQYLLTSFQGGNAPDVFHTDAEKFREYGMMGYAAPLNSYITDDMIADIPAHIFEDCYDFTGNLYGIPWCQETQVIFYNKDIFVESGIRLPLDRMISWEQLLDIAQSVTKKDENGNVITWGILAPLMERFHWTLIAQKDGTILTKDSNHKWKVEINKGAEEAIEFYLSLITEHRVMPRDVISIDYTSLMQGFINGKYAMVTFGCWNRRFLLQNKNFNWGMLLVKNGDNKINASDPQAFGISKLSKHKDEAFAFIEFMTNTENSAEISYSDYLFPVRESSLEDPRFSSPENEWDIAKAWLQYSDNVKPGMPGFYSFEWKLFVPNLEKVILGSVRLDAALKDTVTEGNKMLKKLGLQ</sequence>
<accession>A0A7C1GP45</accession>
<organism evidence="1">
    <name type="scientific">Mesotoga infera</name>
    <dbReference type="NCBI Taxonomy" id="1236046"/>
    <lineage>
        <taxon>Bacteria</taxon>
        <taxon>Thermotogati</taxon>
        <taxon>Thermotogota</taxon>
        <taxon>Thermotogae</taxon>
        <taxon>Kosmotogales</taxon>
        <taxon>Kosmotogaceae</taxon>
        <taxon>Mesotoga</taxon>
    </lineage>
</organism>
<protein>
    <submittedName>
        <fullName evidence="1">Sugar ABC transporter substrate-binding protein</fullName>
    </submittedName>
</protein>
<proteinExistence type="predicted"/>
<evidence type="ECO:0000313" key="1">
    <source>
        <dbReference type="EMBL" id="HDP76639.1"/>
    </source>
</evidence>
<dbReference type="PANTHER" id="PTHR43649:SF30">
    <property type="entry name" value="ABC TRANSPORTER SUBSTRATE-BINDING PROTEIN"/>
    <property type="match status" value="1"/>
</dbReference>
<dbReference type="InterPro" id="IPR050490">
    <property type="entry name" value="Bact_solute-bd_prot1"/>
</dbReference>